<feature type="non-terminal residue" evidence="1">
    <location>
        <position position="1"/>
    </location>
</feature>
<dbReference type="Proteomes" id="UP000824074">
    <property type="component" value="Unassembled WGS sequence"/>
</dbReference>
<dbReference type="AlphaFoldDB" id="A0A9D1LIR5"/>
<name>A0A9D1LIR5_9FIRM</name>
<accession>A0A9D1LIR5</accession>
<organism evidence="1 2">
    <name type="scientific">Candidatus Aphodocola excrementigallinarum</name>
    <dbReference type="NCBI Taxonomy" id="2840670"/>
    <lineage>
        <taxon>Bacteria</taxon>
        <taxon>Bacillati</taxon>
        <taxon>Bacillota</taxon>
        <taxon>Bacilli</taxon>
        <taxon>Candidatus Aphodocola</taxon>
    </lineage>
</organism>
<evidence type="ECO:0000313" key="2">
    <source>
        <dbReference type="Proteomes" id="UP000824074"/>
    </source>
</evidence>
<evidence type="ECO:0000313" key="1">
    <source>
        <dbReference type="EMBL" id="HIU40122.1"/>
    </source>
</evidence>
<sequence>VGLVNVSDILRASTNPLCTSATTSYIYADACNSNYLLDKGSASALYYWTINASSRESGGYSFVAWRGDAILSYARVLTYDAYLSYYAPRPVVFLKSDTTLLGSGTSEDPFTIVQ</sequence>
<gene>
    <name evidence="1" type="ORF">IAB68_02325</name>
</gene>
<reference evidence="1" key="2">
    <citation type="journal article" date="2021" name="PeerJ">
        <title>Extensive microbial diversity within the chicken gut microbiome revealed by metagenomics and culture.</title>
        <authorList>
            <person name="Gilroy R."/>
            <person name="Ravi A."/>
            <person name="Getino M."/>
            <person name="Pursley I."/>
            <person name="Horton D.L."/>
            <person name="Alikhan N.F."/>
            <person name="Baker D."/>
            <person name="Gharbi K."/>
            <person name="Hall N."/>
            <person name="Watson M."/>
            <person name="Adriaenssens E.M."/>
            <person name="Foster-Nyarko E."/>
            <person name="Jarju S."/>
            <person name="Secka A."/>
            <person name="Antonio M."/>
            <person name="Oren A."/>
            <person name="Chaudhuri R.R."/>
            <person name="La Ragione R."/>
            <person name="Hildebrand F."/>
            <person name="Pallen M.J."/>
        </authorList>
    </citation>
    <scope>NUCLEOTIDE SEQUENCE</scope>
    <source>
        <strain evidence="1">CHK193-30670</strain>
    </source>
</reference>
<dbReference type="EMBL" id="DVMT01000025">
    <property type="protein sequence ID" value="HIU40122.1"/>
    <property type="molecule type" value="Genomic_DNA"/>
</dbReference>
<comment type="caution">
    <text evidence="1">The sequence shown here is derived from an EMBL/GenBank/DDBJ whole genome shotgun (WGS) entry which is preliminary data.</text>
</comment>
<proteinExistence type="predicted"/>
<reference evidence="1" key="1">
    <citation type="submission" date="2020-10" db="EMBL/GenBank/DDBJ databases">
        <authorList>
            <person name="Gilroy R."/>
        </authorList>
    </citation>
    <scope>NUCLEOTIDE SEQUENCE</scope>
    <source>
        <strain evidence="1">CHK193-30670</strain>
    </source>
</reference>
<protein>
    <submittedName>
        <fullName evidence="1">Uncharacterized protein</fullName>
    </submittedName>
</protein>